<dbReference type="RefSeq" id="WP_172576959.1">
    <property type="nucleotide sequence ID" value="NZ_BLAP01000026.1"/>
</dbReference>
<feature type="region of interest" description="Disordered" evidence="2">
    <location>
        <begin position="270"/>
        <end position="290"/>
    </location>
</feature>
<feature type="coiled-coil region" evidence="1">
    <location>
        <begin position="412"/>
        <end position="451"/>
    </location>
</feature>
<organism evidence="3">
    <name type="scientific">Ligilactobacillus agilis</name>
    <dbReference type="NCBI Taxonomy" id="1601"/>
    <lineage>
        <taxon>Bacteria</taxon>
        <taxon>Bacillati</taxon>
        <taxon>Bacillota</taxon>
        <taxon>Bacilli</taxon>
        <taxon>Lactobacillales</taxon>
        <taxon>Lactobacillaceae</taxon>
        <taxon>Ligilactobacillus</taxon>
    </lineage>
</organism>
<evidence type="ECO:0000313" key="3">
    <source>
        <dbReference type="EMBL" id="GET11990.1"/>
    </source>
</evidence>
<name>A0A6F9Y3T8_9LACO</name>
<keyword evidence="1" id="KW-0175">Coiled coil</keyword>
<sequence length="749" mass="84958">MAWIKRKHRASMALEDETFLLLEWGKDFNDKSEEVLKVIKKLDQAQEENKRQTLIEKTLPYVTFGNAEALFSNLKADLIDNGDVEQIKLARLQVCYREQGEKEVTTKNEAFIKPFIIDHNYNGILKALIEEVLNSKRFNDIEYEDKRDYFDKIYFAYSSSTGISSELLPIFPSEAEVKNAEGKITVEFPEKVLAETPKAPVEDHQFQAEIPVVEPTEVKTDAKTQSTASENNELSSAIEAASEVDIPSLDLDEVEQQIAARKEEIANTDNVVAERESNRSRTTSRQGTTTVTLPPLRANETEVNLDFTPPKVKLDFIAQKPTIKFPRFEEARWSKAFQAHEAEYVQWKLDQKRSEFNRELAQKEEQNQRLANQAADQQLQSFEQVELEALNHKYEKLDHRADLKQSIVVQVRKQQDAKLEKALTELNQAEKQQLTALKNQYEHEVAQTKSNYDKKRYETATSHDQATLKLAQDEYAKAYYDASAKLQADLNEDLTNLAQNKLAKQSAINQQLEAVGQTVGQTYYKQYKAELSKFEAQFQAEHRLALKRWLSNTQTREQLAQSSTDAKKMNAQIVQLQQERDNLNQVNSQLRNAVLDEKKKAVDEKINLLSNLSSAPTQTLTEQKTISPNSEATQTTESPKKSNSSLKKVLLFTASTLVFSGAGVAGYAYHQQTQAKLANLNRQVVKVQQTNDNLSKNQTQLEKEKSKAQSKVKKLTKEVTKLQSSQAQSSEKQAQASASSATSSSAINE</sequence>
<evidence type="ECO:0000256" key="1">
    <source>
        <dbReference type="SAM" id="Coils"/>
    </source>
</evidence>
<accession>A0A6F9Y3T8</accession>
<feature type="compositionally biased region" description="Low complexity" evidence="2">
    <location>
        <begin position="280"/>
        <end position="290"/>
    </location>
</feature>
<reference evidence="3" key="1">
    <citation type="submission" date="2019-10" db="EMBL/GenBank/DDBJ databases">
        <title>Lactobacillus agilis SN811 Whole Genome Sequencing Project.</title>
        <authorList>
            <person name="Suzuki S."/>
            <person name="Endo A."/>
            <person name="Maeno S."/>
            <person name="Shiwa Y."/>
            <person name="Matsutani M."/>
            <person name="Kajikawa A."/>
        </authorList>
    </citation>
    <scope>NUCLEOTIDE SEQUENCE</scope>
    <source>
        <strain evidence="3">SN811</strain>
    </source>
</reference>
<proteinExistence type="predicted"/>
<dbReference type="EMBL" id="BLAP01000026">
    <property type="protein sequence ID" value="GET11990.1"/>
    <property type="molecule type" value="Genomic_DNA"/>
</dbReference>
<feature type="region of interest" description="Disordered" evidence="2">
    <location>
        <begin position="617"/>
        <end position="645"/>
    </location>
</feature>
<gene>
    <name evidence="3" type="ORF">SN811_04900</name>
</gene>
<feature type="region of interest" description="Disordered" evidence="2">
    <location>
        <begin position="722"/>
        <end position="749"/>
    </location>
</feature>
<dbReference type="Proteomes" id="UP000494160">
    <property type="component" value="Unassembled WGS sequence"/>
</dbReference>
<comment type="caution">
    <text evidence="3">The sequence shown here is derived from an EMBL/GenBank/DDBJ whole genome shotgun (WGS) entry which is preliminary data.</text>
</comment>
<evidence type="ECO:0000256" key="2">
    <source>
        <dbReference type="SAM" id="MobiDB-lite"/>
    </source>
</evidence>
<protein>
    <submittedName>
        <fullName evidence="3">Uncharacterized protein</fullName>
    </submittedName>
</protein>
<dbReference type="AlphaFoldDB" id="A0A6F9Y3T8"/>
<feature type="coiled-coil region" evidence="1">
    <location>
        <begin position="559"/>
        <end position="596"/>
    </location>
</feature>
<feature type="compositionally biased region" description="Polar residues" evidence="2">
    <location>
        <begin position="617"/>
        <end position="637"/>
    </location>
</feature>
<feature type="coiled-coil region" evidence="1">
    <location>
        <begin position="349"/>
        <end position="380"/>
    </location>
</feature>